<dbReference type="GO" id="GO:0031177">
    <property type="term" value="F:phosphopantetheine binding"/>
    <property type="evidence" value="ECO:0007669"/>
    <property type="project" value="InterPro"/>
</dbReference>
<feature type="domain" description="Carrier" evidence="3">
    <location>
        <begin position="15"/>
        <end position="92"/>
    </location>
</feature>
<evidence type="ECO:0000256" key="1">
    <source>
        <dbReference type="ARBA" id="ARBA00022450"/>
    </source>
</evidence>
<sequence>MNTAQRRGIVVTSPEKVETQVRDIIAAVLGSSAPAHIGPHDELHEIGVDSLTILEIIVQVEKQCDIRIGDSEIFQIPLKQVGDLVQLVQSHVGNS</sequence>
<accession>A0A7W9QDZ8</accession>
<dbReference type="Gene3D" id="1.10.1200.10">
    <property type="entry name" value="ACP-like"/>
    <property type="match status" value="1"/>
</dbReference>
<dbReference type="RefSeq" id="WP_184576406.1">
    <property type="nucleotide sequence ID" value="NZ_JACHJL010000017.1"/>
</dbReference>
<evidence type="ECO:0000313" key="4">
    <source>
        <dbReference type="EMBL" id="MBB5938546.1"/>
    </source>
</evidence>
<dbReference type="EMBL" id="JACHJL010000017">
    <property type="protein sequence ID" value="MBB5938546.1"/>
    <property type="molecule type" value="Genomic_DNA"/>
</dbReference>
<name>A0A7W9QDZ8_9ACTN</name>
<dbReference type="Proteomes" id="UP000588098">
    <property type="component" value="Unassembled WGS sequence"/>
</dbReference>
<keyword evidence="2" id="KW-0597">Phosphoprotein</keyword>
<evidence type="ECO:0000256" key="2">
    <source>
        <dbReference type="ARBA" id="ARBA00022553"/>
    </source>
</evidence>
<gene>
    <name evidence="4" type="ORF">FHS42_005635</name>
</gene>
<evidence type="ECO:0000313" key="5">
    <source>
        <dbReference type="Proteomes" id="UP000588098"/>
    </source>
</evidence>
<protein>
    <submittedName>
        <fullName evidence="4">Acyl carrier protein</fullName>
    </submittedName>
</protein>
<dbReference type="SMART" id="SM00823">
    <property type="entry name" value="PKS_PP"/>
    <property type="match status" value="1"/>
</dbReference>
<dbReference type="PROSITE" id="PS00012">
    <property type="entry name" value="PHOSPHOPANTETHEINE"/>
    <property type="match status" value="1"/>
</dbReference>
<keyword evidence="1" id="KW-0596">Phosphopantetheine</keyword>
<dbReference type="InterPro" id="IPR036736">
    <property type="entry name" value="ACP-like_sf"/>
</dbReference>
<dbReference type="InterPro" id="IPR020806">
    <property type="entry name" value="PKS_PP-bd"/>
</dbReference>
<dbReference type="InterPro" id="IPR006162">
    <property type="entry name" value="Ppantetheine_attach_site"/>
</dbReference>
<proteinExistence type="predicted"/>
<organism evidence="4 5">
    <name type="scientific">Streptomyces zagrosensis</name>
    <dbReference type="NCBI Taxonomy" id="1042984"/>
    <lineage>
        <taxon>Bacteria</taxon>
        <taxon>Bacillati</taxon>
        <taxon>Actinomycetota</taxon>
        <taxon>Actinomycetes</taxon>
        <taxon>Kitasatosporales</taxon>
        <taxon>Streptomycetaceae</taxon>
        <taxon>Streptomyces</taxon>
    </lineage>
</organism>
<comment type="caution">
    <text evidence="4">The sequence shown here is derived from an EMBL/GenBank/DDBJ whole genome shotgun (WGS) entry which is preliminary data.</text>
</comment>
<dbReference type="Pfam" id="PF00550">
    <property type="entry name" value="PP-binding"/>
    <property type="match status" value="1"/>
</dbReference>
<dbReference type="SUPFAM" id="SSF47336">
    <property type="entry name" value="ACP-like"/>
    <property type="match status" value="1"/>
</dbReference>
<dbReference type="PROSITE" id="PS50075">
    <property type="entry name" value="CARRIER"/>
    <property type="match status" value="1"/>
</dbReference>
<dbReference type="GO" id="GO:0017000">
    <property type="term" value="P:antibiotic biosynthetic process"/>
    <property type="evidence" value="ECO:0007669"/>
    <property type="project" value="UniProtKB-ARBA"/>
</dbReference>
<dbReference type="InterPro" id="IPR009081">
    <property type="entry name" value="PP-bd_ACP"/>
</dbReference>
<dbReference type="AlphaFoldDB" id="A0A7W9QDZ8"/>
<keyword evidence="5" id="KW-1185">Reference proteome</keyword>
<evidence type="ECO:0000259" key="3">
    <source>
        <dbReference type="PROSITE" id="PS50075"/>
    </source>
</evidence>
<reference evidence="4 5" key="1">
    <citation type="submission" date="2020-08" db="EMBL/GenBank/DDBJ databases">
        <title>Genomic Encyclopedia of Type Strains, Phase III (KMG-III): the genomes of soil and plant-associated and newly described type strains.</title>
        <authorList>
            <person name="Whitman W."/>
        </authorList>
    </citation>
    <scope>NUCLEOTIDE SEQUENCE [LARGE SCALE GENOMIC DNA]</scope>
    <source>
        <strain evidence="4 5">CECT 8305</strain>
    </source>
</reference>